<organism evidence="3 4">
    <name type="scientific">Raoultella terrigena</name>
    <name type="common">Klebsiella terrigena</name>
    <dbReference type="NCBI Taxonomy" id="577"/>
    <lineage>
        <taxon>Bacteria</taxon>
        <taxon>Pseudomonadati</taxon>
        <taxon>Pseudomonadota</taxon>
        <taxon>Gammaproteobacteria</taxon>
        <taxon>Enterobacterales</taxon>
        <taxon>Enterobacteriaceae</taxon>
        <taxon>Klebsiella/Raoultella group</taxon>
        <taxon>Raoultella</taxon>
    </lineage>
</organism>
<dbReference type="AlphaFoldDB" id="A0A4V6J256"/>
<dbReference type="InterPro" id="IPR011034">
    <property type="entry name" value="Formyl_transferase-like_C_sf"/>
</dbReference>
<protein>
    <submittedName>
        <fullName evidence="3">Polymyxin resistance protein PmrI</fullName>
    </submittedName>
</protein>
<evidence type="ECO:0000256" key="1">
    <source>
        <dbReference type="SAM" id="MobiDB-lite"/>
    </source>
</evidence>
<feature type="domain" description="Formyl transferase C-terminal" evidence="2">
    <location>
        <begin position="18"/>
        <end position="91"/>
    </location>
</feature>
<accession>A0A4V6J256</accession>
<sequence>MPARAQDESQATYVGRRTPEDGRLDWEQPAQVLHNLVRAVSDPWPGAFGYTGANKFIVWKSRVRRDLPAAKPGTVLSTAPLVVACQDGALGNRHRSDRSRRLYSGHAAGAGPGPGLRARC</sequence>
<name>A0A4V6J256_RAOTE</name>
<dbReference type="Pfam" id="PF02911">
    <property type="entry name" value="Formyl_trans_C"/>
    <property type="match status" value="1"/>
</dbReference>
<dbReference type="Proteomes" id="UP000339249">
    <property type="component" value="Unassembled WGS sequence"/>
</dbReference>
<reference evidence="3 4" key="1">
    <citation type="submission" date="2019-04" db="EMBL/GenBank/DDBJ databases">
        <authorList>
            <consortium name="Pathogen Informatics"/>
        </authorList>
    </citation>
    <scope>NUCLEOTIDE SEQUENCE [LARGE SCALE GENOMIC DNA]</scope>
    <source>
        <strain evidence="3 4">NCTC9185</strain>
    </source>
</reference>
<evidence type="ECO:0000313" key="4">
    <source>
        <dbReference type="Proteomes" id="UP000339249"/>
    </source>
</evidence>
<feature type="region of interest" description="Disordered" evidence="1">
    <location>
        <begin position="1"/>
        <end position="24"/>
    </location>
</feature>
<gene>
    <name evidence="3" type="primary">arnA_3</name>
    <name evidence="3" type="ORF">NCTC9185_04382</name>
</gene>
<dbReference type="SUPFAM" id="SSF50486">
    <property type="entry name" value="FMT C-terminal domain-like"/>
    <property type="match status" value="1"/>
</dbReference>
<evidence type="ECO:0000259" key="2">
    <source>
        <dbReference type="Pfam" id="PF02911"/>
    </source>
</evidence>
<dbReference type="GO" id="GO:0003824">
    <property type="term" value="F:catalytic activity"/>
    <property type="evidence" value="ECO:0007669"/>
    <property type="project" value="InterPro"/>
</dbReference>
<dbReference type="EMBL" id="CABDVU010000001">
    <property type="protein sequence ID" value="VTN12404.1"/>
    <property type="molecule type" value="Genomic_DNA"/>
</dbReference>
<dbReference type="InterPro" id="IPR005793">
    <property type="entry name" value="Formyl_trans_C"/>
</dbReference>
<feature type="compositionally biased region" description="Basic residues" evidence="1">
    <location>
        <begin position="92"/>
        <end position="103"/>
    </location>
</feature>
<dbReference type="CDD" id="cd08702">
    <property type="entry name" value="Arna_FMT_C"/>
    <property type="match status" value="1"/>
</dbReference>
<dbReference type="Gene3D" id="3.40.50.12230">
    <property type="match status" value="1"/>
</dbReference>
<feature type="region of interest" description="Disordered" evidence="1">
    <location>
        <begin position="92"/>
        <end position="120"/>
    </location>
</feature>
<evidence type="ECO:0000313" key="3">
    <source>
        <dbReference type="EMBL" id="VTN12404.1"/>
    </source>
</evidence>
<proteinExistence type="predicted"/>